<evidence type="ECO:0000313" key="4">
    <source>
        <dbReference type="Proteomes" id="UP000050794"/>
    </source>
</evidence>
<dbReference type="GO" id="GO:0000781">
    <property type="term" value="C:chromosome, telomeric region"/>
    <property type="evidence" value="ECO:0007669"/>
    <property type="project" value="UniProtKB-SubCell"/>
</dbReference>
<keyword evidence="1" id="KW-0548">Nucleotidyltransferase</keyword>
<dbReference type="InterPro" id="IPR043502">
    <property type="entry name" value="DNA/RNA_pol_sf"/>
</dbReference>
<dbReference type="PROSITE" id="PS50878">
    <property type="entry name" value="RT_POL"/>
    <property type="match status" value="1"/>
</dbReference>
<evidence type="ECO:0000259" key="3">
    <source>
        <dbReference type="PROSITE" id="PS50878"/>
    </source>
</evidence>
<dbReference type="GO" id="GO:0003720">
    <property type="term" value="F:telomerase activity"/>
    <property type="evidence" value="ECO:0007669"/>
    <property type="project" value="InterPro"/>
</dbReference>
<dbReference type="GO" id="GO:0007004">
    <property type="term" value="P:telomere maintenance via telomerase"/>
    <property type="evidence" value="ECO:0007669"/>
    <property type="project" value="TreeGrafter"/>
</dbReference>
<name>A0A183U1U9_TOXCA</name>
<dbReference type="PRINTS" id="PR01365">
    <property type="entry name" value="TELOMERASERT"/>
</dbReference>
<dbReference type="SUPFAM" id="SSF56672">
    <property type="entry name" value="DNA/RNA polymerases"/>
    <property type="match status" value="1"/>
</dbReference>
<comment type="function">
    <text evidence="1">Telomerase is a ribonucleoprotein enzyme essential for the replication of chromosome termini in most eukaryotes. It elongates telomeres. It is a reverse transcriptase that adds simple sequence repeats to chromosome ends by copying a template sequence within the RNA component of the enzyme.</text>
</comment>
<comment type="catalytic activity">
    <reaction evidence="1">
        <text>DNA(n) + a 2'-deoxyribonucleoside 5'-triphosphate = DNA(n+1) + diphosphate</text>
        <dbReference type="Rhea" id="RHEA:22508"/>
        <dbReference type="Rhea" id="RHEA-COMP:17339"/>
        <dbReference type="Rhea" id="RHEA-COMP:17340"/>
        <dbReference type="ChEBI" id="CHEBI:33019"/>
        <dbReference type="ChEBI" id="CHEBI:61560"/>
        <dbReference type="ChEBI" id="CHEBI:173112"/>
        <dbReference type="EC" id="2.7.7.49"/>
    </reaction>
</comment>
<dbReference type="EC" id="2.7.7.49" evidence="1"/>
<keyword evidence="1" id="KW-0158">Chromosome</keyword>
<evidence type="ECO:0000256" key="2">
    <source>
        <dbReference type="SAM" id="MobiDB-lite"/>
    </source>
</evidence>
<accession>A0A183U1U9</accession>
<feature type="domain" description="Reverse transcriptase" evidence="3">
    <location>
        <begin position="55"/>
        <end position="388"/>
    </location>
</feature>
<proteinExistence type="inferred from homology"/>
<dbReference type="CDD" id="cd01648">
    <property type="entry name" value="TERT"/>
    <property type="match status" value="1"/>
</dbReference>
<comment type="similarity">
    <text evidence="1">Belongs to the reverse transcriptase family. Telomerase subfamily.</text>
</comment>
<evidence type="ECO:0000313" key="5">
    <source>
        <dbReference type="WBParaSite" id="TCNE_0000246901-mRNA-1"/>
    </source>
</evidence>
<dbReference type="GO" id="GO:0000333">
    <property type="term" value="C:telomerase catalytic core complex"/>
    <property type="evidence" value="ECO:0007669"/>
    <property type="project" value="TreeGrafter"/>
</dbReference>
<protein>
    <recommendedName>
        <fullName evidence="1">Telomerase reverse transcriptase</fullName>
        <ecNumber evidence="1">2.7.7.49</ecNumber>
    </recommendedName>
    <alternativeName>
        <fullName evidence="1">Telomerase catalytic subunit</fullName>
    </alternativeName>
</protein>
<keyword evidence="1" id="KW-0460">Magnesium</keyword>
<dbReference type="PANTHER" id="PTHR12066">
    <property type="entry name" value="TELOMERASE REVERSE TRANSCRIPTASE"/>
    <property type="match status" value="1"/>
</dbReference>
<feature type="region of interest" description="Disordered" evidence="2">
    <location>
        <begin position="196"/>
        <end position="218"/>
    </location>
</feature>
<keyword evidence="1" id="KW-0695">RNA-directed DNA polymerase</keyword>
<dbReference type="InterPro" id="IPR003545">
    <property type="entry name" value="Telomerase_RT"/>
</dbReference>
<dbReference type="AlphaFoldDB" id="A0A183U1U9"/>
<dbReference type="GO" id="GO:0070034">
    <property type="term" value="F:telomerase RNA binding"/>
    <property type="evidence" value="ECO:0007669"/>
    <property type="project" value="TreeGrafter"/>
</dbReference>
<organism evidence="4 5">
    <name type="scientific">Toxocara canis</name>
    <name type="common">Canine roundworm</name>
    <dbReference type="NCBI Taxonomy" id="6265"/>
    <lineage>
        <taxon>Eukaryota</taxon>
        <taxon>Metazoa</taxon>
        <taxon>Ecdysozoa</taxon>
        <taxon>Nematoda</taxon>
        <taxon>Chromadorea</taxon>
        <taxon>Rhabditida</taxon>
        <taxon>Spirurina</taxon>
        <taxon>Ascaridomorpha</taxon>
        <taxon>Ascaridoidea</taxon>
        <taxon>Toxocaridae</taxon>
        <taxon>Toxocara</taxon>
    </lineage>
</organism>
<keyword evidence="1" id="KW-0779">Telomere</keyword>
<dbReference type="PANTHER" id="PTHR12066:SF0">
    <property type="entry name" value="TELOMERASE REVERSE TRANSCRIPTASE"/>
    <property type="match status" value="1"/>
</dbReference>
<dbReference type="InterPro" id="IPR000477">
    <property type="entry name" value="RT_dom"/>
</dbReference>
<sequence>LFRGGFTRKNAIDGFRATFYVADQSQTNRLVFYRKDTWERIEEISFKQLEWKRQLRRIDGEEVDSACCAFLRFSPKDCRTRPLMIPAVRRSYKSRCVGAALKKVNHLFDFLCRFERRAKGAVPLTGAAIFGAYESFFRRFRKFAKRNASRKMFVVKTDIRDCFDCINQHKLSQVLASIIDSNRPYLFTAGRFKKNKEERKNNEGKRTKGKEKRGKETNQRTNALCREMALGLPIRSISYVPFPEHCTRVQIKGNEALEILEKAVIQQKILFRNRFYVAGRGIPQGSTVSTRLCDLYLGAVERERCADILKRRDCLLFRYVDDYILLTTDVRLADRFLKDLLCGVEDGYEMVADPSKTTINFVTDLHEFKVCVNVIDDDGFVTWCGYRIYPRELRVRQEP</sequence>
<keyword evidence="1" id="KW-0539">Nucleus</keyword>
<feature type="compositionally biased region" description="Basic and acidic residues" evidence="2">
    <location>
        <begin position="196"/>
        <end position="206"/>
    </location>
</feature>
<dbReference type="Proteomes" id="UP000050794">
    <property type="component" value="Unassembled WGS sequence"/>
</dbReference>
<comment type="subcellular location">
    <subcellularLocation>
        <location evidence="1">Nucleus</location>
    </subcellularLocation>
    <subcellularLocation>
        <location evidence="1">Chromosome</location>
        <location evidence="1">Telomere</location>
    </subcellularLocation>
</comment>
<keyword evidence="4" id="KW-1185">Reference proteome</keyword>
<dbReference type="WBParaSite" id="TCNE_0000246901-mRNA-1">
    <property type="protein sequence ID" value="TCNE_0000246901-mRNA-1"/>
    <property type="gene ID" value="TCNE_0000246901"/>
</dbReference>
<dbReference type="GO" id="GO:0046872">
    <property type="term" value="F:metal ion binding"/>
    <property type="evidence" value="ECO:0007669"/>
    <property type="project" value="UniProtKB-KW"/>
</dbReference>
<evidence type="ECO:0000256" key="1">
    <source>
        <dbReference type="RuleBase" id="RU365061"/>
    </source>
</evidence>
<reference evidence="5" key="1">
    <citation type="submission" date="2016-06" db="UniProtKB">
        <authorList>
            <consortium name="WormBaseParasite"/>
        </authorList>
    </citation>
    <scope>IDENTIFICATION</scope>
</reference>
<dbReference type="GO" id="GO:0042162">
    <property type="term" value="F:telomeric DNA binding"/>
    <property type="evidence" value="ECO:0007669"/>
    <property type="project" value="TreeGrafter"/>
</dbReference>
<keyword evidence="1" id="KW-0479">Metal-binding</keyword>
<keyword evidence="1" id="KW-0808">Transferase</keyword>